<evidence type="ECO:0000313" key="9">
    <source>
        <dbReference type="EMBL" id="OBZ80028.1"/>
    </source>
</evidence>
<feature type="compositionally biased region" description="Basic and acidic residues" evidence="7">
    <location>
        <begin position="222"/>
        <end position="231"/>
    </location>
</feature>
<dbReference type="GO" id="GO:0006612">
    <property type="term" value="P:protein targeting to membrane"/>
    <property type="evidence" value="ECO:0007669"/>
    <property type="project" value="TreeGrafter"/>
</dbReference>
<dbReference type="EMBL" id="LUGG01000001">
    <property type="protein sequence ID" value="OBZ80028.1"/>
    <property type="molecule type" value="Genomic_DNA"/>
</dbReference>
<protein>
    <recommendedName>
        <fullName evidence="4">Ras modification protein ERF4</fullName>
    </recommendedName>
</protein>
<feature type="region of interest" description="Disordered" evidence="7">
    <location>
        <begin position="70"/>
        <end position="91"/>
    </location>
</feature>
<dbReference type="Proteomes" id="UP000092993">
    <property type="component" value="Unassembled WGS sequence"/>
</dbReference>
<dbReference type="PANTHER" id="PTHR13254:SF0">
    <property type="entry name" value="GOLGIN SUBFAMILY A MEMBER 7_ERF4 DOMAIN-CONTAINING PROTEIN"/>
    <property type="match status" value="1"/>
</dbReference>
<comment type="subunit">
    <text evidence="3">Interacts with ERF2.</text>
</comment>
<evidence type="ECO:0000256" key="3">
    <source>
        <dbReference type="ARBA" id="ARBA00011396"/>
    </source>
</evidence>
<comment type="caution">
    <text evidence="9">The sequence shown here is derived from an EMBL/GenBank/DDBJ whole genome shotgun (WGS) entry which is preliminary data.</text>
</comment>
<accession>A0A1C7MT73</accession>
<evidence type="ECO:0000256" key="2">
    <source>
        <dbReference type="ARBA" id="ARBA00007732"/>
    </source>
</evidence>
<organism evidence="9 10">
    <name type="scientific">Grifola frondosa</name>
    <name type="common">Maitake</name>
    <name type="synonym">Polyporus frondosus</name>
    <dbReference type="NCBI Taxonomy" id="5627"/>
    <lineage>
        <taxon>Eukaryota</taxon>
        <taxon>Fungi</taxon>
        <taxon>Dikarya</taxon>
        <taxon>Basidiomycota</taxon>
        <taxon>Agaricomycotina</taxon>
        <taxon>Agaricomycetes</taxon>
        <taxon>Polyporales</taxon>
        <taxon>Grifolaceae</taxon>
        <taxon>Grifola</taxon>
    </lineage>
</organism>
<keyword evidence="10" id="KW-1185">Reference proteome</keyword>
<dbReference type="STRING" id="5627.A0A1C7MT73"/>
<feature type="compositionally biased region" description="Pro residues" evidence="7">
    <location>
        <begin position="233"/>
        <end position="247"/>
    </location>
</feature>
<dbReference type="InterPro" id="IPR019383">
    <property type="entry name" value="Golgin_A_7/ERF4"/>
</dbReference>
<dbReference type="PANTHER" id="PTHR13254">
    <property type="entry name" value="GOLGI AUTOANTIGEN, GOLGIN SUBFAMILY A, 7"/>
    <property type="match status" value="1"/>
</dbReference>
<feature type="region of interest" description="Disordered" evidence="7">
    <location>
        <begin position="171"/>
        <end position="251"/>
    </location>
</feature>
<dbReference type="OrthoDB" id="2190159at2759"/>
<dbReference type="GO" id="GO:0031211">
    <property type="term" value="C:endoplasmic reticulum palmitoyltransferase complex"/>
    <property type="evidence" value="ECO:0007669"/>
    <property type="project" value="TreeGrafter"/>
</dbReference>
<dbReference type="Pfam" id="PF10256">
    <property type="entry name" value="Erf4"/>
    <property type="match status" value="1"/>
</dbReference>
<name>A0A1C7MT73_GRIFR</name>
<gene>
    <name evidence="9" type="ORF">A0H81_00166</name>
</gene>
<reference evidence="9 10" key="1">
    <citation type="submission" date="2016-03" db="EMBL/GenBank/DDBJ databases">
        <title>Whole genome sequencing of Grifola frondosa 9006-11.</title>
        <authorList>
            <person name="Min B."/>
            <person name="Park H."/>
            <person name="Kim J.-G."/>
            <person name="Cho H."/>
            <person name="Oh Y.-L."/>
            <person name="Kong W.-S."/>
            <person name="Choi I.-G."/>
        </authorList>
    </citation>
    <scope>NUCLEOTIDE SEQUENCE [LARGE SCALE GENOMIC DNA]</scope>
    <source>
        <strain evidence="9 10">9006-11</strain>
    </source>
</reference>
<evidence type="ECO:0000259" key="8">
    <source>
        <dbReference type="Pfam" id="PF10256"/>
    </source>
</evidence>
<evidence type="ECO:0000256" key="7">
    <source>
        <dbReference type="SAM" id="MobiDB-lite"/>
    </source>
</evidence>
<proteinExistence type="inferred from homology"/>
<keyword evidence="5" id="KW-0256">Endoplasmic reticulum</keyword>
<evidence type="ECO:0000313" key="10">
    <source>
        <dbReference type="Proteomes" id="UP000092993"/>
    </source>
</evidence>
<sequence length="411" mass="44697">MMLLVMLLSSEGRHRGSRARSYQSLLPGLYGAIGQELYLRGDSHRAAAARSVAERTMQERPSGSLMRFRRLDDPMSEGGDDVGSANRVRSSRTCRHIQPSSVFPPLRCTRPRGRTQLAPILPLEVVQITHIASPTMSSLWPKAATPDVLPEPTLTDLELRAAAEDAQAHLDAEQDEMDVKNAGSSWEGPDQDDSESSKGVPSADHAIQAAFADAHGSASQHVQEHPLRMDVHPPSPTPWEVTGPPPGEVGAQRTFTRRRSRDGARVHQQWQAQVSVLACCCVLAPPKRSVLTVCVLACSVVGAQPHTPAGAPLRVLLWPPPADSAYGTDPIGQIGVHHPREIVRIERDYTGGELVQFAPSYPLELEGRVTPTQFLETINAINELLISAHSLRHSFFDNALSFFHAPGLEAG</sequence>
<evidence type="ECO:0000256" key="1">
    <source>
        <dbReference type="ARBA" id="ARBA00004406"/>
    </source>
</evidence>
<dbReference type="GO" id="GO:0005789">
    <property type="term" value="C:endoplasmic reticulum membrane"/>
    <property type="evidence" value="ECO:0007669"/>
    <property type="project" value="UniProtKB-SubCell"/>
</dbReference>
<evidence type="ECO:0000256" key="6">
    <source>
        <dbReference type="ARBA" id="ARBA00023136"/>
    </source>
</evidence>
<dbReference type="InterPro" id="IPR051371">
    <property type="entry name" value="Ras_palmitoyltransferase"/>
</dbReference>
<comment type="similarity">
    <text evidence="2">Belongs to the ERF4 family.</text>
</comment>
<dbReference type="AlphaFoldDB" id="A0A1C7MT73"/>
<feature type="domain" description="Golgin subfamily A member 7/ERF4" evidence="8">
    <location>
        <begin position="342"/>
        <end position="403"/>
    </location>
</feature>
<comment type="subcellular location">
    <subcellularLocation>
        <location evidence="1">Endoplasmic reticulum membrane</location>
        <topology evidence="1">Peripheral membrane protein</topology>
    </subcellularLocation>
</comment>
<evidence type="ECO:0000256" key="5">
    <source>
        <dbReference type="ARBA" id="ARBA00022824"/>
    </source>
</evidence>
<evidence type="ECO:0000256" key="4">
    <source>
        <dbReference type="ARBA" id="ARBA00018463"/>
    </source>
</evidence>
<keyword evidence="6" id="KW-0472">Membrane</keyword>
<feature type="compositionally biased region" description="Low complexity" evidence="7">
    <location>
        <begin position="203"/>
        <end position="215"/>
    </location>
</feature>